<dbReference type="AlphaFoldDB" id="A0A2H4VDD9"/>
<accession>A0A2H4VDD9</accession>
<protein>
    <submittedName>
        <fullName evidence="1">Uncharacterized protein</fullName>
    </submittedName>
</protein>
<reference evidence="1 2" key="1">
    <citation type="submission" date="2016-10" db="EMBL/GenBank/DDBJ databases">
        <title>Comparative genomics between deep and shallow subseafloor isolates.</title>
        <authorList>
            <person name="Ishii S."/>
            <person name="Miller J.R."/>
            <person name="Sutton G."/>
            <person name="Suzuki S."/>
            <person name="Methe B."/>
            <person name="Inagaki F."/>
            <person name="Imachi H."/>
        </authorList>
    </citation>
    <scope>NUCLEOTIDE SEQUENCE [LARGE SCALE GENOMIC DNA]</scope>
    <source>
        <strain evidence="1 2">MO-MB1</strain>
    </source>
</reference>
<proteinExistence type="predicted"/>
<sequence>MVRILKWFIPPKGLIPFLSSFGVKSIYEFMPILGFNPLRGFELFMGTINFTKTIIYSILVKDDFEIFY</sequence>
<evidence type="ECO:0000313" key="1">
    <source>
        <dbReference type="EMBL" id="AUB56091.1"/>
    </source>
</evidence>
<name>A0A2H4VDD9_9EURY</name>
<dbReference type="EMBL" id="CP017766">
    <property type="protein sequence ID" value="AUB56091.1"/>
    <property type="molecule type" value="Genomic_DNA"/>
</dbReference>
<gene>
    <name evidence="1" type="ORF">BK007_08810</name>
</gene>
<evidence type="ECO:0000313" key="2">
    <source>
        <dbReference type="Proteomes" id="UP000232806"/>
    </source>
</evidence>
<dbReference type="Proteomes" id="UP000232806">
    <property type="component" value="Chromosome"/>
</dbReference>
<organism evidence="1 2">
    <name type="scientific">Methanobacterium subterraneum</name>
    <dbReference type="NCBI Taxonomy" id="59277"/>
    <lineage>
        <taxon>Archaea</taxon>
        <taxon>Methanobacteriati</taxon>
        <taxon>Methanobacteriota</taxon>
        <taxon>Methanomada group</taxon>
        <taxon>Methanobacteria</taxon>
        <taxon>Methanobacteriales</taxon>
        <taxon>Methanobacteriaceae</taxon>
        <taxon>Methanobacterium</taxon>
    </lineage>
</organism>